<evidence type="ECO:0000313" key="1">
    <source>
        <dbReference type="EMBL" id="KAL0014982.1"/>
    </source>
</evidence>
<dbReference type="EMBL" id="JAZDWU010000001">
    <property type="protein sequence ID" value="KAL0014982.1"/>
    <property type="molecule type" value="Genomic_DNA"/>
</dbReference>
<evidence type="ECO:0000313" key="2">
    <source>
        <dbReference type="Proteomes" id="UP001459277"/>
    </source>
</evidence>
<comment type="caution">
    <text evidence="1">The sequence shown here is derived from an EMBL/GenBank/DDBJ whole genome shotgun (WGS) entry which is preliminary data.</text>
</comment>
<sequence length="113" mass="13409">MQCSNLRTVNFEMGMCQCCRKDLYMILVLDHAGLNTHIIVSDDRKMENQSSFLKAVSVIQKFKKFKKKKKKKIFILKHNKTFGRNIHLLWSMNMIFGRLLLSCISYHQRENPK</sequence>
<dbReference type="Proteomes" id="UP001459277">
    <property type="component" value="Unassembled WGS sequence"/>
</dbReference>
<name>A0AAW2DWN9_9ROSI</name>
<gene>
    <name evidence="1" type="ORF">SO802_002051</name>
</gene>
<organism evidence="1 2">
    <name type="scientific">Lithocarpus litseifolius</name>
    <dbReference type="NCBI Taxonomy" id="425828"/>
    <lineage>
        <taxon>Eukaryota</taxon>
        <taxon>Viridiplantae</taxon>
        <taxon>Streptophyta</taxon>
        <taxon>Embryophyta</taxon>
        <taxon>Tracheophyta</taxon>
        <taxon>Spermatophyta</taxon>
        <taxon>Magnoliopsida</taxon>
        <taxon>eudicotyledons</taxon>
        <taxon>Gunneridae</taxon>
        <taxon>Pentapetalae</taxon>
        <taxon>rosids</taxon>
        <taxon>fabids</taxon>
        <taxon>Fagales</taxon>
        <taxon>Fagaceae</taxon>
        <taxon>Lithocarpus</taxon>
    </lineage>
</organism>
<keyword evidence="2" id="KW-1185">Reference proteome</keyword>
<accession>A0AAW2DWN9</accession>
<dbReference type="AlphaFoldDB" id="A0AAW2DWN9"/>
<proteinExistence type="predicted"/>
<protein>
    <submittedName>
        <fullName evidence="1">Uncharacterized protein</fullName>
    </submittedName>
</protein>
<reference evidence="1 2" key="1">
    <citation type="submission" date="2024-01" db="EMBL/GenBank/DDBJ databases">
        <title>A telomere-to-telomere, gap-free genome of sweet tea (Lithocarpus litseifolius).</title>
        <authorList>
            <person name="Zhou J."/>
        </authorList>
    </citation>
    <scope>NUCLEOTIDE SEQUENCE [LARGE SCALE GENOMIC DNA]</scope>
    <source>
        <strain evidence="1">Zhou-2022a</strain>
        <tissue evidence="1">Leaf</tissue>
    </source>
</reference>